<evidence type="ECO:0000259" key="10">
    <source>
        <dbReference type="Pfam" id="PF11973"/>
    </source>
</evidence>
<proteinExistence type="inferred from homology"/>
<organism evidence="12 13">
    <name type="scientific">Bacteroides reticulotermitis</name>
    <dbReference type="NCBI Taxonomy" id="1133319"/>
    <lineage>
        <taxon>Bacteria</taxon>
        <taxon>Pseudomonadati</taxon>
        <taxon>Bacteroidota</taxon>
        <taxon>Bacteroidia</taxon>
        <taxon>Bacteroidales</taxon>
        <taxon>Bacteroidaceae</taxon>
        <taxon>Bacteroides</taxon>
    </lineage>
</organism>
<gene>
    <name evidence="8" type="primary">nqrA</name>
    <name evidence="12" type="ORF">GGR06_002629</name>
</gene>
<dbReference type="InterPro" id="IPR008703">
    <property type="entry name" value="NqrA"/>
</dbReference>
<accession>A0A840D197</accession>
<evidence type="ECO:0000256" key="1">
    <source>
        <dbReference type="ARBA" id="ARBA00022448"/>
    </source>
</evidence>
<evidence type="ECO:0000256" key="8">
    <source>
        <dbReference type="HAMAP-Rule" id="MF_00425"/>
    </source>
</evidence>
<keyword evidence="4 8" id="KW-0915">Sodium</keyword>
<dbReference type="NCBIfam" id="TIGR01936">
    <property type="entry name" value="nqrA"/>
    <property type="match status" value="1"/>
</dbReference>
<comment type="catalytic activity">
    <reaction evidence="8">
        <text>a ubiquinone + n Na(+)(in) + NADH + H(+) = a ubiquinol + n Na(+)(out) + NAD(+)</text>
        <dbReference type="Rhea" id="RHEA:47748"/>
        <dbReference type="Rhea" id="RHEA-COMP:9565"/>
        <dbReference type="Rhea" id="RHEA-COMP:9566"/>
        <dbReference type="ChEBI" id="CHEBI:15378"/>
        <dbReference type="ChEBI" id="CHEBI:16389"/>
        <dbReference type="ChEBI" id="CHEBI:17976"/>
        <dbReference type="ChEBI" id="CHEBI:29101"/>
        <dbReference type="ChEBI" id="CHEBI:57540"/>
        <dbReference type="ChEBI" id="CHEBI:57945"/>
        <dbReference type="EC" id="7.2.1.1"/>
    </reaction>
</comment>
<dbReference type="EC" id="7.2.1.1" evidence="8"/>
<evidence type="ECO:0000259" key="9">
    <source>
        <dbReference type="Pfam" id="PF05896"/>
    </source>
</evidence>
<evidence type="ECO:0000256" key="7">
    <source>
        <dbReference type="ARBA" id="ARBA00023201"/>
    </source>
</evidence>
<keyword evidence="2 8" id="KW-1278">Translocase</keyword>
<dbReference type="Pfam" id="PF05896">
    <property type="entry name" value="NQRA_N"/>
    <property type="match status" value="1"/>
</dbReference>
<feature type="domain" description="NqrA second alpha/beta" evidence="11">
    <location>
        <begin position="114"/>
        <end position="257"/>
    </location>
</feature>
<evidence type="ECO:0000256" key="5">
    <source>
        <dbReference type="ARBA" id="ARBA00023065"/>
    </source>
</evidence>
<protein>
    <recommendedName>
        <fullName evidence="8">Na(+)-translocating NADH-quinone reductase subunit A</fullName>
        <shortName evidence="8">Na(+)-NQR subunit A</shortName>
        <shortName evidence="8">Na(+)-translocating NQR subunit A</shortName>
        <ecNumber evidence="8">7.2.1.1</ecNumber>
    </recommendedName>
    <alternativeName>
        <fullName evidence="8">NQR complex subunit A</fullName>
    </alternativeName>
    <alternativeName>
        <fullName evidence="8">NQR-1 subunit A</fullName>
    </alternativeName>
</protein>
<dbReference type="PANTHER" id="PTHR37839:SF1">
    <property type="entry name" value="NA(+)-TRANSLOCATING NADH-QUINONE REDUCTASE SUBUNIT A"/>
    <property type="match status" value="1"/>
</dbReference>
<dbReference type="InterPro" id="IPR056148">
    <property type="entry name" value="NQRA_2nd"/>
</dbReference>
<evidence type="ECO:0000256" key="4">
    <source>
        <dbReference type="ARBA" id="ARBA00023053"/>
    </source>
</evidence>
<comment type="function">
    <text evidence="8">NQR complex catalyzes the reduction of ubiquinone-1 to ubiquinol by two successive reactions, coupled with the transport of Na(+) ions from the cytoplasm to the periplasm. NqrA to NqrE are probably involved in the second step, the conversion of ubisemiquinone to ubiquinol.</text>
</comment>
<evidence type="ECO:0000259" key="11">
    <source>
        <dbReference type="Pfam" id="PF24836"/>
    </source>
</evidence>
<feature type="domain" description="NqrA N-terminal barrel-sandwich hybrid" evidence="9">
    <location>
        <begin position="5"/>
        <end position="96"/>
    </location>
</feature>
<dbReference type="GO" id="GO:0016655">
    <property type="term" value="F:oxidoreductase activity, acting on NAD(P)H, quinone or similar compound as acceptor"/>
    <property type="evidence" value="ECO:0007669"/>
    <property type="project" value="UniProtKB-UniRule"/>
</dbReference>
<evidence type="ECO:0000313" key="12">
    <source>
        <dbReference type="EMBL" id="MBB4044831.1"/>
    </source>
</evidence>
<comment type="caution">
    <text evidence="12">The sequence shown here is derived from an EMBL/GenBank/DDBJ whole genome shotgun (WGS) entry which is preliminary data.</text>
</comment>
<dbReference type="Proteomes" id="UP000560658">
    <property type="component" value="Unassembled WGS sequence"/>
</dbReference>
<dbReference type="Pfam" id="PF24836">
    <property type="entry name" value="NQRA_2nd"/>
    <property type="match status" value="1"/>
</dbReference>
<evidence type="ECO:0000256" key="3">
    <source>
        <dbReference type="ARBA" id="ARBA00023027"/>
    </source>
</evidence>
<evidence type="ECO:0000256" key="6">
    <source>
        <dbReference type="ARBA" id="ARBA00023075"/>
    </source>
</evidence>
<comment type="similarity">
    <text evidence="8">Belongs to the NqrA family.</text>
</comment>
<reference evidence="12" key="1">
    <citation type="submission" date="2020-08" db="EMBL/GenBank/DDBJ databases">
        <title>Genomic Encyclopedia of Type Strains, Phase IV (KMG-IV): sequencing the most valuable type-strain genomes for metagenomic binning, comparative biology and taxonomic classification.</title>
        <authorList>
            <person name="Goeker M."/>
        </authorList>
    </citation>
    <scope>NUCLEOTIDE SEQUENCE [LARGE SCALE GENOMIC DNA]</scope>
    <source>
        <strain evidence="12">DSM 105720</strain>
    </source>
</reference>
<name>A0A840D197_9BACE</name>
<keyword evidence="3 8" id="KW-0520">NAD</keyword>
<dbReference type="PANTHER" id="PTHR37839">
    <property type="entry name" value="NA(+)-TRANSLOCATING NADH-QUINONE REDUCTASE SUBUNIT A"/>
    <property type="match status" value="1"/>
</dbReference>
<feature type="domain" description="Na(+)-translocating NADH-quinone reductase subunit A C-terminal" evidence="10">
    <location>
        <begin position="262"/>
        <end position="311"/>
    </location>
</feature>
<dbReference type="InterPro" id="IPR022615">
    <property type="entry name" value="NqrA_C_domain"/>
</dbReference>
<dbReference type="EMBL" id="JACIER010000010">
    <property type="protein sequence ID" value="MBB4044831.1"/>
    <property type="molecule type" value="Genomic_DNA"/>
</dbReference>
<dbReference type="HAMAP" id="MF_00425">
    <property type="entry name" value="NqrA"/>
    <property type="match status" value="1"/>
</dbReference>
<keyword evidence="5 8" id="KW-0406">Ion transport</keyword>
<dbReference type="NCBIfam" id="NF003761">
    <property type="entry name" value="PRK05352.1-4"/>
    <property type="match status" value="1"/>
</dbReference>
<evidence type="ECO:0000313" key="13">
    <source>
        <dbReference type="Proteomes" id="UP000560658"/>
    </source>
</evidence>
<dbReference type="AlphaFoldDB" id="A0A840D197"/>
<keyword evidence="1 8" id="KW-0813">Transport</keyword>
<comment type="subunit">
    <text evidence="8">Composed of six subunits; NqrA, NqrB, NqrC, NqrD, NqrE and NqrF.</text>
</comment>
<evidence type="ECO:0000256" key="2">
    <source>
        <dbReference type="ARBA" id="ARBA00022967"/>
    </source>
</evidence>
<sequence length="449" mass="49676">MLNVIKLRKGLDINLKGKAAGTYTAMKSPGFYALVPDDFPGITPKVVVKEQEYVMAGGPLFVDKNHPELKFVSPVSGVVTSVERGSRRKVLNIIVEEATEQDYEEFGKKDVSSMDADSVRTSLLDAGLFAFIRQRPYDIIANPTNSPKAIFISAFDSHPLAPDFEFALKGEEANFQTGLDALAKIANVYLNIHIKQRNSQLAAMRNVTLTAFDGPHPAGNVGVQINHIDPVVKGETVWTLDPQAVLFIGRLFNTGRVDFTRTVAVTGSEVLHPAYCKLQVGALLTSVFAGNVTRGKELRYISGNPLTGKQVSPNGFLGAFHNQLTVIPEGDDIHEMLGWIMPRFKQFSANRSYFSWLMGKKEYTLDARVKGGERHMIMSGEYDKVFPMDILPEFLIKAIIAGDIDRMEALGIYEVAPEDFALCEFVCSSKMELQHIVRAGLDRLRVEMA</sequence>
<dbReference type="Pfam" id="PF11973">
    <property type="entry name" value="NQRA_SLBB"/>
    <property type="match status" value="1"/>
</dbReference>
<keyword evidence="7 8" id="KW-0739">Sodium transport</keyword>
<keyword evidence="13" id="KW-1185">Reference proteome</keyword>
<dbReference type="GO" id="GO:0006814">
    <property type="term" value="P:sodium ion transport"/>
    <property type="evidence" value="ECO:0007669"/>
    <property type="project" value="UniProtKB-UniRule"/>
</dbReference>
<dbReference type="RefSeq" id="WP_183208871.1">
    <property type="nucleotide sequence ID" value="NZ_JACIER010000010.1"/>
</dbReference>
<keyword evidence="6 8" id="KW-0830">Ubiquinone</keyword>
<keyword evidence="12" id="KW-0560">Oxidoreductase</keyword>
<dbReference type="InterPro" id="IPR056147">
    <property type="entry name" value="NQRA_N"/>
</dbReference>